<gene>
    <name evidence="2" type="ORF">CK820_G0048734</name>
</gene>
<dbReference type="EMBL" id="NBAG03000479">
    <property type="protein sequence ID" value="PNI20539.1"/>
    <property type="molecule type" value="Genomic_DNA"/>
</dbReference>
<protein>
    <submittedName>
        <fullName evidence="2">RCC1 isoform 12</fullName>
    </submittedName>
</protein>
<evidence type="ECO:0000313" key="2">
    <source>
        <dbReference type="EMBL" id="PNI20539.1"/>
    </source>
</evidence>
<dbReference type="Proteomes" id="UP000236370">
    <property type="component" value="Unassembled WGS sequence"/>
</dbReference>
<sequence>MGLCREEDGFVRHALGEGGLQIGEGALPGRGWVVGARGSPAVDLWEPCVLNSAAAQSVSRLFAGHLLRPSLAGLGDSSEKSRPVSLANYALEPRRRTLLDRKMSPKRIAKRRSPPADAIPKSKKVKDTRAAASRRVPGARSCQVSHRS</sequence>
<evidence type="ECO:0000256" key="1">
    <source>
        <dbReference type="SAM" id="MobiDB-lite"/>
    </source>
</evidence>
<organism evidence="2 3">
    <name type="scientific">Pan troglodytes</name>
    <name type="common">Chimpanzee</name>
    <dbReference type="NCBI Taxonomy" id="9598"/>
    <lineage>
        <taxon>Eukaryota</taxon>
        <taxon>Metazoa</taxon>
        <taxon>Chordata</taxon>
        <taxon>Craniata</taxon>
        <taxon>Vertebrata</taxon>
        <taxon>Euteleostomi</taxon>
        <taxon>Mammalia</taxon>
        <taxon>Eutheria</taxon>
        <taxon>Euarchontoglires</taxon>
        <taxon>Primates</taxon>
        <taxon>Haplorrhini</taxon>
        <taxon>Catarrhini</taxon>
        <taxon>Hominidae</taxon>
        <taxon>Pan</taxon>
    </lineage>
</organism>
<reference evidence="2 3" key="1">
    <citation type="submission" date="2017-12" db="EMBL/GenBank/DDBJ databases">
        <title>High-resolution comparative analysis of great ape genomes.</title>
        <authorList>
            <person name="Pollen A."/>
            <person name="Hastie A."/>
            <person name="Hormozdiari F."/>
            <person name="Dougherty M."/>
            <person name="Liu R."/>
            <person name="Chaisson M."/>
            <person name="Hoppe E."/>
            <person name="Hill C."/>
            <person name="Pang A."/>
            <person name="Hillier L."/>
            <person name="Baker C."/>
            <person name="Armstrong J."/>
            <person name="Shendure J."/>
            <person name="Paten B."/>
            <person name="Wilson R."/>
            <person name="Chao H."/>
            <person name="Schneider V."/>
            <person name="Ventura M."/>
            <person name="Kronenberg Z."/>
            <person name="Murali S."/>
            <person name="Gordon D."/>
            <person name="Cantsilieris S."/>
            <person name="Munson K."/>
            <person name="Nelson B."/>
            <person name="Raja A."/>
            <person name="Underwood J."/>
            <person name="Diekhans M."/>
            <person name="Fiddes I."/>
            <person name="Haussler D."/>
            <person name="Eichler E."/>
        </authorList>
    </citation>
    <scope>NUCLEOTIDE SEQUENCE [LARGE SCALE GENOMIC DNA]</scope>
    <source>
        <strain evidence="2">Yerkes chimp pedigree #C0471</strain>
    </source>
</reference>
<feature type="compositionally biased region" description="Basic residues" evidence="1">
    <location>
        <begin position="104"/>
        <end position="113"/>
    </location>
</feature>
<feature type="non-terminal residue" evidence="2">
    <location>
        <position position="148"/>
    </location>
</feature>
<comment type="caution">
    <text evidence="2">The sequence shown here is derived from an EMBL/GenBank/DDBJ whole genome shotgun (WGS) entry which is preliminary data.</text>
</comment>
<dbReference type="AlphaFoldDB" id="A0A2J8JCP4"/>
<feature type="region of interest" description="Disordered" evidence="1">
    <location>
        <begin position="96"/>
        <end position="148"/>
    </location>
</feature>
<evidence type="ECO:0000313" key="3">
    <source>
        <dbReference type="Proteomes" id="UP000236370"/>
    </source>
</evidence>
<proteinExistence type="predicted"/>
<name>A0A2J8JCP4_PANTR</name>
<accession>A0A2J8JCP4</accession>